<gene>
    <name evidence="1" type="ORF">B296_00027823</name>
</gene>
<proteinExistence type="predicted"/>
<protein>
    <submittedName>
        <fullName evidence="1">Uncharacterized protein</fullName>
    </submittedName>
</protein>
<sequence>MVALGAMNMAGSCASCYITSGNTKLEHIATSSYSYYIGCHQIDMLHVKLTIKFLVLLLENATQVHSLGQL</sequence>
<dbReference type="EMBL" id="AMZH03002784">
    <property type="protein sequence ID" value="RRT74399.1"/>
    <property type="molecule type" value="Genomic_DNA"/>
</dbReference>
<evidence type="ECO:0000313" key="1">
    <source>
        <dbReference type="EMBL" id="RRT74399.1"/>
    </source>
</evidence>
<comment type="caution">
    <text evidence="1">The sequence shown here is derived from an EMBL/GenBank/DDBJ whole genome shotgun (WGS) entry which is preliminary data.</text>
</comment>
<reference evidence="1 2" key="1">
    <citation type="journal article" date="2014" name="Agronomy (Basel)">
        <title>A Draft Genome Sequence for Ensete ventricosum, the Drought-Tolerant Tree Against Hunger.</title>
        <authorList>
            <person name="Harrison J."/>
            <person name="Moore K.A."/>
            <person name="Paszkiewicz K."/>
            <person name="Jones T."/>
            <person name="Grant M."/>
            <person name="Ambacheew D."/>
            <person name="Muzemil S."/>
            <person name="Studholme D.J."/>
        </authorList>
    </citation>
    <scope>NUCLEOTIDE SEQUENCE [LARGE SCALE GENOMIC DNA]</scope>
</reference>
<dbReference type="Proteomes" id="UP000287651">
    <property type="component" value="Unassembled WGS sequence"/>
</dbReference>
<organism evidence="1 2">
    <name type="scientific">Ensete ventricosum</name>
    <name type="common">Abyssinian banana</name>
    <name type="synonym">Musa ensete</name>
    <dbReference type="NCBI Taxonomy" id="4639"/>
    <lineage>
        <taxon>Eukaryota</taxon>
        <taxon>Viridiplantae</taxon>
        <taxon>Streptophyta</taxon>
        <taxon>Embryophyta</taxon>
        <taxon>Tracheophyta</taxon>
        <taxon>Spermatophyta</taxon>
        <taxon>Magnoliopsida</taxon>
        <taxon>Liliopsida</taxon>
        <taxon>Zingiberales</taxon>
        <taxon>Musaceae</taxon>
        <taxon>Ensete</taxon>
    </lineage>
</organism>
<accession>A0A427ADT6</accession>
<evidence type="ECO:0000313" key="2">
    <source>
        <dbReference type="Proteomes" id="UP000287651"/>
    </source>
</evidence>
<name>A0A427ADT6_ENSVE</name>
<dbReference type="AlphaFoldDB" id="A0A427ADT6"/>